<proteinExistence type="inferred from homology"/>
<dbReference type="RefSeq" id="WP_062478082.1">
    <property type="nucleotide sequence ID" value="NZ_CP013650.1"/>
</dbReference>
<evidence type="ECO:0000313" key="5">
    <source>
        <dbReference type="EMBL" id="ALS97964.1"/>
    </source>
</evidence>
<dbReference type="SMART" id="SM00642">
    <property type="entry name" value="Aamy"/>
    <property type="match status" value="1"/>
</dbReference>
<reference evidence="5 6" key="1">
    <citation type="submission" date="2015-12" db="EMBL/GenBank/DDBJ databases">
        <title>Complete genome of Lacimicrobium alkaliphilum KCTC 32984.</title>
        <authorList>
            <person name="Kim S.-G."/>
            <person name="Lee Y.-J."/>
        </authorList>
    </citation>
    <scope>NUCLEOTIDE SEQUENCE [LARGE SCALE GENOMIC DNA]</scope>
    <source>
        <strain evidence="5 6">YelD216</strain>
    </source>
</reference>
<dbReference type="InterPro" id="IPR004193">
    <property type="entry name" value="Glyco_hydro_13_N"/>
</dbReference>
<protein>
    <recommendedName>
        <fullName evidence="4">Glycosyl hydrolase family 13 catalytic domain-containing protein</fullName>
    </recommendedName>
</protein>
<dbReference type="Pfam" id="PF00128">
    <property type="entry name" value="Alpha-amylase"/>
    <property type="match status" value="1"/>
</dbReference>
<dbReference type="Pfam" id="PF17967">
    <property type="entry name" value="Pullulanase_N2"/>
    <property type="match status" value="1"/>
</dbReference>
<dbReference type="GO" id="GO:0005975">
    <property type="term" value="P:carbohydrate metabolic process"/>
    <property type="evidence" value="ECO:0007669"/>
    <property type="project" value="InterPro"/>
</dbReference>
<keyword evidence="2" id="KW-0378">Hydrolase</keyword>
<dbReference type="GO" id="GO:0051060">
    <property type="term" value="F:pullulanase activity"/>
    <property type="evidence" value="ECO:0007669"/>
    <property type="project" value="InterPro"/>
</dbReference>
<evidence type="ECO:0000256" key="3">
    <source>
        <dbReference type="SAM" id="SignalP"/>
    </source>
</evidence>
<dbReference type="InterPro" id="IPR041111">
    <property type="entry name" value="Pullulanase_Ins"/>
</dbReference>
<dbReference type="InterPro" id="IPR013783">
    <property type="entry name" value="Ig-like_fold"/>
</dbReference>
<dbReference type="KEGG" id="lal:AT746_06580"/>
<sequence length="2155" mass="238064">MLSRWLRAFGLHWTGLAWASLAMMLAMPATAAGIEDEVFYFALTDRFYNADTNNDMGGLSGDRQSTGFDPTDERYYHGGDLAGLSAKLPYLREMGITAIWISPPFKNIPVSGNSAAYHGYWAVDYTQVDPHWGTNEELAEFVQQARKMRIKVFLDVVINHTGDVIRYQQCHNPDGTLLDGLSSCPYISLEEKAENPYSPFIPQGLEQAKSPAWLNNPEYYNNQGDSTFSGESSVYGDFFGLDDLNTRDPQVVQGMIDIFKGWISDLKINGFRVDTIKHVDIELWQQWIPAIEAHAEAEGIRDFFIFGENFDGLPANLARFTRDAQFTSVLDFGLYYAIKDAVTDYQGTDRLAWVFSQDDLYKDGKTNTNHLMNFVSNHDVGRIGHFINNLPISEDEKLARAKLAQSLMFFSRGIPVVYYGDEQGFTGDGGDDHAREDMFPSQVPGYNDNNLLGSDASTADDNFDTSHPLYQHIRQLAGAYRSIRPLRVGHQSVLQSENSPGVLALSRFDPQTQRQALVLVNTSDETQNVDVAAMARVYRVMFPRQSGVQRAKDGRIEMELPPFSTRVLLGSDRVKIPKTVPQITFSSLQPEQSVSGLVEVGAVLEDASELGDVHQVHFALSIDGGEFVDIGTDATAGYKVFYDVSELENDTQLTFRATVDNFGKNANSTEITVKKRTLPGITLTFKKPEGWTDSVNLYYWNAGTGNEVQWPGVAMQHEGGDWYRYQMPDNVQSANLIFNDGGANQTADLFREGDGCYIDSNWQDSCEIVIDPEPGMTVYVRRPLSWNVPNLYYWAASGAPQWPGIEMTSLGNDWYSYQFPDGVSAANMIINDLTGNQTADLYRQGDGCYDIENDSWTDSCPVPGFTVYFNKPQDWPNANAYFWEPGPVDAANVGWPGEAMTERGNNWYSYQFPDGVNYSNLIFNDGAGNQSADLFREADGCFDFENGWQDSCTVPEPGMEVLFKAPDGWGDEIHLYYWNAEGAPGWPGIAMQAIGDGWYRFEFPQGVNSANLIFNDNAGNQTGDLYRDASGCYGEFGDFWRNSCITPDAIDVSIKERRAHWLDLGTLAWQVADNRAAQWRLYYSMDAQIQIEQGQLSGADGYLTMQSAGSLSAELTEQNPHLASWPAYAIEADTTQASTALKGQLVAAALDSSGNLLEATQVQAARVIDALYATDTWLGVRYENDLPVLKLWAPTAQSAQLLRYDAQGNLLSTHQADSIENGVYRFVGDSSWDKTYYRYQLSVYHPLTDQVESYSVTDPYALNLSANGGFAQIIDLASDASLKPAGWDALQKSLPEFKDISLYEGHVRDFSINDTSVPEAHRGTYMAFTHNGENGANLSAGMTHLKNLQQAGLTHFHLLPIFDISSVNENPAERIDLDSPFSALCAVSDADVVQSRCQQYGDMAIYEVLTELKDADPTTAEIQAITSAENSVQSKDGFNWGYDPFHFNAPEGTYATDANGTIKVLELRAMVKALADIGLNVVMDVVYNHTSASGLWDNSVLDKVVPGYYQRLNPVSGVVENSTCCDNTATEHQMMEKLMVDTLVNWAVHYKIDSFRFDLMGHIPKSAMLKAQQQLASLNLAEHGVDGQRIYLYGEGWDFGEVSGNQRFAQASQFGMAGTGIATFNDRLRSAARGGNYTSNGAAQGWVNGNGTFANGIANGAGSPLDQADRIRIGMAGNLQGYQFEDNTGLSNTGVNYSGTGYTLDPQEAVNYVDKHDNESFWDNNQGKLPGDFSIDNRVRAHLLGNALINFGQGVPFYQMGTDLLRSKSMDRNSYNSGDWFNAVDFSMQSNNWAVGLPPAQDNQGSWQGQAAVLSNANAAALPQHIQLAATVFQEQLQIRYSSPLFRLDGSDEVNQRLGYHNTGSGQQPGLIAMTLSDGICAGNDLDPQYDGVLVLFNADDEVRTVNVPGTSGSQLHPAQLNGADEQVKTIVIEGESYSVPPLTAAVLVSPQNGAQGEYPCNPSAIEVTEPGMTVYVQKPADWADIRLYYWNTQPATDAVNWPGVPMQALGDNWYSFQFPAGVSATNLIFNNNNQGQQSGDLYREGDGCFDISANSWSDSCTLPGLSFWFKKPAHWSTPNLYYWNAGVNGPGWPGTAMTDVGDDWYFFQMPDGVRSTNLIFNDADGSDEQTGDLFRNQNGCYENNQWSDSCPPAE</sequence>
<evidence type="ECO:0000256" key="1">
    <source>
        <dbReference type="ARBA" id="ARBA00008061"/>
    </source>
</evidence>
<dbReference type="CDD" id="cd11341">
    <property type="entry name" value="AmyAc_Pullulanase_LD-like"/>
    <property type="match status" value="1"/>
</dbReference>
<keyword evidence="3" id="KW-0732">Signal</keyword>
<keyword evidence="6" id="KW-1185">Reference proteome</keyword>
<dbReference type="Gene3D" id="2.60.40.1130">
    <property type="entry name" value="Rab geranylgeranyltransferase alpha-subunit, insert domain"/>
    <property type="match status" value="1"/>
</dbReference>
<dbReference type="Gene3D" id="2.60.40.1180">
    <property type="entry name" value="Golgi alpha-mannosidase II"/>
    <property type="match status" value="2"/>
</dbReference>
<dbReference type="STRING" id="1526571.AT746_06580"/>
<evidence type="ECO:0000256" key="2">
    <source>
        <dbReference type="ARBA" id="ARBA00023295"/>
    </source>
</evidence>
<dbReference type="Proteomes" id="UP000068447">
    <property type="component" value="Chromosome"/>
</dbReference>
<dbReference type="InterPro" id="IPR014756">
    <property type="entry name" value="Ig_E-set"/>
</dbReference>
<dbReference type="PANTHER" id="PTHR43002">
    <property type="entry name" value="GLYCOGEN DEBRANCHING ENZYME"/>
    <property type="match status" value="1"/>
</dbReference>
<dbReference type="EMBL" id="CP013650">
    <property type="protein sequence ID" value="ALS97964.1"/>
    <property type="molecule type" value="Genomic_DNA"/>
</dbReference>
<dbReference type="Gene3D" id="3.20.20.80">
    <property type="entry name" value="Glycosidases"/>
    <property type="match status" value="2"/>
</dbReference>
<dbReference type="Pfam" id="PF18494">
    <property type="entry name" value="Pullulanase_Ins"/>
    <property type="match status" value="1"/>
</dbReference>
<dbReference type="CDD" id="cd02860">
    <property type="entry name" value="E_set_Pullulanase"/>
    <property type="match status" value="1"/>
</dbReference>
<evidence type="ECO:0000313" key="6">
    <source>
        <dbReference type="Proteomes" id="UP000068447"/>
    </source>
</evidence>
<feature type="chain" id="PRO_5006835413" description="Glycosyl hydrolase family 13 catalytic domain-containing protein" evidence="3">
    <location>
        <begin position="32"/>
        <end position="2155"/>
    </location>
</feature>
<dbReference type="InterPro" id="IPR024561">
    <property type="entry name" value="Pullul_strch_C"/>
</dbReference>
<accession>A0A0U2ZI01</accession>
<dbReference type="CDD" id="cd11339">
    <property type="entry name" value="AmyAc_bac_CMD_like_2"/>
    <property type="match status" value="1"/>
</dbReference>
<dbReference type="Pfam" id="PF16738">
    <property type="entry name" value="CBM26"/>
    <property type="match status" value="6"/>
</dbReference>
<evidence type="ECO:0000259" key="4">
    <source>
        <dbReference type="SMART" id="SM00642"/>
    </source>
</evidence>
<dbReference type="Gene3D" id="2.60.40.10">
    <property type="entry name" value="Immunoglobulins"/>
    <property type="match status" value="7"/>
</dbReference>
<comment type="similarity">
    <text evidence="1">Belongs to the glycosyl hydrolase 13 family.</text>
</comment>
<name>A0A0U2ZI01_9ALTE</name>
<feature type="domain" description="Glycosyl hydrolase family 13 catalytic" evidence="4">
    <location>
        <begin position="41"/>
        <end position="480"/>
    </location>
</feature>
<dbReference type="InterPro" id="IPR040671">
    <property type="entry name" value="Pullulanase_N2"/>
</dbReference>
<dbReference type="InterPro" id="IPR006047">
    <property type="entry name" value="GH13_cat_dom"/>
</dbReference>
<dbReference type="InterPro" id="IPR017853">
    <property type="entry name" value="GH"/>
</dbReference>
<dbReference type="SUPFAM" id="SSF81296">
    <property type="entry name" value="E set domains"/>
    <property type="match status" value="2"/>
</dbReference>
<dbReference type="InterPro" id="IPR031965">
    <property type="entry name" value="CBM26"/>
</dbReference>
<dbReference type="InterPro" id="IPR011839">
    <property type="entry name" value="Pullul_strch"/>
</dbReference>
<dbReference type="Pfam" id="PF11852">
    <property type="entry name" value="Pullul_strch_C"/>
    <property type="match status" value="1"/>
</dbReference>
<dbReference type="NCBIfam" id="TIGR02103">
    <property type="entry name" value="pullul_strch"/>
    <property type="match status" value="1"/>
</dbReference>
<gene>
    <name evidence="5" type="ORF">AT746_06580</name>
</gene>
<organism evidence="5 6">
    <name type="scientific">Lacimicrobium alkaliphilum</name>
    <dbReference type="NCBI Taxonomy" id="1526571"/>
    <lineage>
        <taxon>Bacteria</taxon>
        <taxon>Pseudomonadati</taxon>
        <taxon>Pseudomonadota</taxon>
        <taxon>Gammaproteobacteria</taxon>
        <taxon>Alteromonadales</taxon>
        <taxon>Alteromonadaceae</taxon>
        <taxon>Lacimicrobium</taxon>
    </lineage>
</organism>
<dbReference type="SUPFAM" id="SSF51445">
    <property type="entry name" value="(Trans)glycosidases"/>
    <property type="match status" value="2"/>
</dbReference>
<dbReference type="InterPro" id="IPR013780">
    <property type="entry name" value="Glyco_hydro_b"/>
</dbReference>
<keyword evidence="2" id="KW-0326">Glycosidase</keyword>
<dbReference type="OrthoDB" id="3236218at2"/>
<feature type="signal peptide" evidence="3">
    <location>
        <begin position="1"/>
        <end position="31"/>
    </location>
</feature>
<dbReference type="Pfam" id="PF02922">
    <property type="entry name" value="CBM_48"/>
    <property type="match status" value="1"/>
</dbReference>
<dbReference type="SUPFAM" id="SSF51011">
    <property type="entry name" value="Glycosyl hydrolase domain"/>
    <property type="match status" value="2"/>
</dbReference>